<evidence type="ECO:0000313" key="3">
    <source>
        <dbReference type="Proteomes" id="UP001153076"/>
    </source>
</evidence>
<feature type="region of interest" description="Disordered" evidence="1">
    <location>
        <begin position="122"/>
        <end position="193"/>
    </location>
</feature>
<reference evidence="2" key="1">
    <citation type="submission" date="2022-04" db="EMBL/GenBank/DDBJ databases">
        <title>Carnegiea gigantea Genome sequencing and assembly v2.</title>
        <authorList>
            <person name="Copetti D."/>
            <person name="Sanderson M.J."/>
            <person name="Burquez A."/>
            <person name="Wojciechowski M.F."/>
        </authorList>
    </citation>
    <scope>NUCLEOTIDE SEQUENCE</scope>
    <source>
        <strain evidence="2">SGP5-SGP5p</strain>
        <tissue evidence="2">Aerial part</tissue>
    </source>
</reference>
<accession>A0A9Q1KKI7</accession>
<sequence length="968" mass="106397">MEHRTDLIYSSRDQKYVASGKRTAPSHSRQGAKLRDMLISDNHNLSDTDFHHEIASSQDGTVPKHVCSQQCQVLQKLTPKEDELVRYMSNLPSFLEKGKNVQEKALNVGVLDWKRLEKWQHSQKQMHDKHKGCSPSSSNTSLFSTDGSSTHSSRGPSCSPAEQRMHHLSLQSPLEASPNEAKSSSGGGHSCSPVCQKTQNHVLRSHPQKEYDGGEKCQDIGFFRRNAGKFQDSSSSSAYNLSRQQKVLGPLQQCERSAYDLKSLSDMDQQPSFDKFEVAGKPNTERNQSTKQPLRSQKTKLNAADQYCAGREESGVVITPRDQSETSCSGVTTSSHFSGNSRLSVEPGPNNISGRSSFGDLLPSKVDSCGCSAGFSSEDLEGVISSSQASKTPLQITDDFHDTSRISTQTVKGPSQASHMFSFPARMLGSASRSIMTEEKKPVAGLRNVTAAKPSDELDVRKSSDSILKGRNPSPIRRLSFAMGKVIKNAGSRDNSPVRRSSSKDCTATTAKSGSEGATASVPIDNPSSDKSFANNNRGRSSPLRRLLDPFLKSTDSNNGEPSKKHSSPAVGTRKSCSDGVDSCKSVKVKSRSAGGSMTTVTDLHHNSQSEMLSLQALLQVSFKNGFPLFTFAIDNESDILAATVRNSFVPAKGHRNWTYTFFTVREMKRKSGIWLNKNDGPGFVPNVVAQMKVTDFQDSPLSNHETADFHITREFDLFAVDGGDEDGHPTDFHPTNELAAIVVKLPKISCENHRLDDLLSYNWLSSHSCFTESMQETRSCADFDDDSQNPHFPRCSNFSTTVILPDGVHTVPSKGEISTLLHRWMSGGLCDCGGWDLGCQLLIYTNKREYERKTGSSVACPSENMFQLFSQMGQDNQPILSLAPFKERIYSVEFNSSLSLLQAFAICISFLDRKRPAELSEPFYVAEKITNGVGVFEVPSIMKTLNHQVDVPARYASYPPHSPVGRV</sequence>
<dbReference type="PANTHER" id="PTHR31390">
    <property type="entry name" value="EXPRESSED PROTEIN"/>
    <property type="match status" value="1"/>
</dbReference>
<feature type="compositionally biased region" description="Low complexity" evidence="1">
    <location>
        <begin position="134"/>
        <end position="149"/>
    </location>
</feature>
<feature type="region of interest" description="Disordered" evidence="1">
    <location>
        <begin position="455"/>
        <end position="474"/>
    </location>
</feature>
<evidence type="ECO:0000256" key="1">
    <source>
        <dbReference type="SAM" id="MobiDB-lite"/>
    </source>
</evidence>
<feature type="region of interest" description="Disordered" evidence="1">
    <location>
        <begin position="488"/>
        <end position="582"/>
    </location>
</feature>
<dbReference type="AlphaFoldDB" id="A0A9Q1KKI7"/>
<feature type="compositionally biased region" description="Polar residues" evidence="1">
    <location>
        <begin position="526"/>
        <end position="540"/>
    </location>
</feature>
<proteinExistence type="predicted"/>
<feature type="compositionally biased region" description="Polar residues" evidence="1">
    <location>
        <begin position="325"/>
        <end position="343"/>
    </location>
</feature>
<gene>
    <name evidence="2" type="ORF">Cgig2_024486</name>
</gene>
<dbReference type="InterPro" id="IPR025659">
    <property type="entry name" value="Tubby-like_C"/>
</dbReference>
<dbReference type="EMBL" id="JAKOGI010000079">
    <property type="protein sequence ID" value="KAJ8445280.1"/>
    <property type="molecule type" value="Genomic_DNA"/>
</dbReference>
<name>A0A9Q1KKI7_9CARY</name>
<organism evidence="2 3">
    <name type="scientific">Carnegiea gigantea</name>
    <dbReference type="NCBI Taxonomy" id="171969"/>
    <lineage>
        <taxon>Eukaryota</taxon>
        <taxon>Viridiplantae</taxon>
        <taxon>Streptophyta</taxon>
        <taxon>Embryophyta</taxon>
        <taxon>Tracheophyta</taxon>
        <taxon>Spermatophyta</taxon>
        <taxon>Magnoliopsida</taxon>
        <taxon>eudicotyledons</taxon>
        <taxon>Gunneridae</taxon>
        <taxon>Pentapetalae</taxon>
        <taxon>Caryophyllales</taxon>
        <taxon>Cactineae</taxon>
        <taxon>Cactaceae</taxon>
        <taxon>Cactoideae</taxon>
        <taxon>Echinocereeae</taxon>
        <taxon>Carnegiea</taxon>
    </lineage>
</organism>
<feature type="compositionally biased region" description="Basic and acidic residues" evidence="1">
    <location>
        <begin position="455"/>
        <end position="464"/>
    </location>
</feature>
<feature type="compositionally biased region" description="Polar residues" evidence="1">
    <location>
        <begin position="169"/>
        <end position="184"/>
    </location>
</feature>
<feature type="region of interest" description="Disordered" evidence="1">
    <location>
        <begin position="274"/>
        <end position="302"/>
    </location>
</feature>
<dbReference type="InterPro" id="IPR021916">
    <property type="entry name" value="DUF3527"/>
</dbReference>
<comment type="caution">
    <text evidence="2">The sequence shown here is derived from an EMBL/GenBank/DDBJ whole genome shotgun (WGS) entry which is preliminary data.</text>
</comment>
<feature type="region of interest" description="Disordered" evidence="1">
    <location>
        <begin position="320"/>
        <end position="349"/>
    </location>
</feature>
<dbReference type="Pfam" id="PF12043">
    <property type="entry name" value="DUF3527"/>
    <property type="match status" value="2"/>
</dbReference>
<protein>
    <recommendedName>
        <fullName evidence="4">DUF3527 domain protein</fullName>
    </recommendedName>
</protein>
<dbReference type="Gene3D" id="3.20.90.10">
    <property type="entry name" value="Tubby Protein, Chain A"/>
    <property type="match status" value="1"/>
</dbReference>
<dbReference type="Proteomes" id="UP001153076">
    <property type="component" value="Unassembled WGS sequence"/>
</dbReference>
<keyword evidence="3" id="KW-1185">Reference proteome</keyword>
<feature type="compositionally biased region" description="Polar residues" evidence="1">
    <location>
        <begin position="492"/>
        <end position="518"/>
    </location>
</feature>
<feature type="compositionally biased region" description="Polar residues" evidence="1">
    <location>
        <begin position="285"/>
        <end position="300"/>
    </location>
</feature>
<evidence type="ECO:0000313" key="2">
    <source>
        <dbReference type="EMBL" id="KAJ8445280.1"/>
    </source>
</evidence>
<evidence type="ECO:0008006" key="4">
    <source>
        <dbReference type="Google" id="ProtNLM"/>
    </source>
</evidence>
<dbReference type="PANTHER" id="PTHR31390:SF4">
    <property type="entry name" value="DUF3527 DOMAIN-CONTAINING PROTEIN"/>
    <property type="match status" value="1"/>
</dbReference>
<dbReference type="OrthoDB" id="1898655at2759"/>